<name>A0A836CIV0_9STRA</name>
<dbReference type="EMBL" id="JAFCMP010000075">
    <property type="protein sequence ID" value="KAG5188200.1"/>
    <property type="molecule type" value="Genomic_DNA"/>
</dbReference>
<dbReference type="UniPathway" id="UPA00885"/>
<dbReference type="InterPro" id="IPR045886">
    <property type="entry name" value="ThiF/MoeB/HesA"/>
</dbReference>
<comment type="caution">
    <text evidence="7">The sequence shown here is derived from an EMBL/GenBank/DDBJ whole genome shotgun (WGS) entry which is preliminary data.</text>
</comment>
<dbReference type="GO" id="GO:0019781">
    <property type="term" value="F:NEDD8 activating enzyme activity"/>
    <property type="evidence" value="ECO:0007669"/>
    <property type="project" value="UniProtKB-UniRule"/>
</dbReference>
<gene>
    <name evidence="7" type="ORF">JKP88DRAFT_353497</name>
</gene>
<dbReference type="Pfam" id="PF00899">
    <property type="entry name" value="ThiF"/>
    <property type="match status" value="1"/>
</dbReference>
<dbReference type="FunFam" id="3.40.50.720:FF:000475">
    <property type="entry name" value="NEDD8-activating enzyme E1 regulatory subunit"/>
    <property type="match status" value="1"/>
</dbReference>
<dbReference type="InterPro" id="IPR000594">
    <property type="entry name" value="ThiF_NAD_FAD-bd"/>
</dbReference>
<dbReference type="Proteomes" id="UP000664859">
    <property type="component" value="Unassembled WGS sequence"/>
</dbReference>
<protein>
    <recommendedName>
        <fullName evidence="3 5">NEDD8-activating enzyme E1 regulatory subunit</fullName>
    </recommendedName>
</protein>
<evidence type="ECO:0000256" key="5">
    <source>
        <dbReference type="PIRNR" id="PIRNR039099"/>
    </source>
</evidence>
<proteinExistence type="inferred from homology"/>
<comment type="pathway">
    <text evidence="1 5">Protein modification; protein neddylation.</text>
</comment>
<dbReference type="Gene3D" id="3.40.50.720">
    <property type="entry name" value="NAD(P)-binding Rossmann-like Domain"/>
    <property type="match status" value="2"/>
</dbReference>
<keyword evidence="8" id="KW-1185">Reference proteome</keyword>
<evidence type="ECO:0000313" key="8">
    <source>
        <dbReference type="Proteomes" id="UP000664859"/>
    </source>
</evidence>
<evidence type="ECO:0000256" key="1">
    <source>
        <dbReference type="ARBA" id="ARBA00005032"/>
    </source>
</evidence>
<dbReference type="GO" id="GO:0005737">
    <property type="term" value="C:cytoplasm"/>
    <property type="evidence" value="ECO:0007669"/>
    <property type="project" value="TreeGrafter"/>
</dbReference>
<evidence type="ECO:0000256" key="2">
    <source>
        <dbReference type="ARBA" id="ARBA00006868"/>
    </source>
</evidence>
<evidence type="ECO:0000313" key="7">
    <source>
        <dbReference type="EMBL" id="KAG5188200.1"/>
    </source>
</evidence>
<dbReference type="OrthoDB" id="1708823at2759"/>
<feature type="domain" description="THIF-type NAD/FAD binding fold" evidence="6">
    <location>
        <begin position="10"/>
        <end position="512"/>
    </location>
</feature>
<evidence type="ECO:0000256" key="3">
    <source>
        <dbReference type="ARBA" id="ARBA00015407"/>
    </source>
</evidence>
<accession>A0A836CIV0</accession>
<dbReference type="AlphaFoldDB" id="A0A836CIV0"/>
<dbReference type="PIRSF" id="PIRSF039099">
    <property type="entry name" value="APP-BP1"/>
    <property type="match status" value="1"/>
</dbReference>
<evidence type="ECO:0000259" key="6">
    <source>
        <dbReference type="Pfam" id="PF00899"/>
    </source>
</evidence>
<reference evidence="7" key="1">
    <citation type="submission" date="2021-02" db="EMBL/GenBank/DDBJ databases">
        <title>First Annotated Genome of the Yellow-green Alga Tribonema minus.</title>
        <authorList>
            <person name="Mahan K.M."/>
        </authorList>
    </citation>
    <scope>NUCLEOTIDE SEQUENCE</scope>
    <source>
        <strain evidence="7">UTEX B ZZ1240</strain>
    </source>
</reference>
<comment type="similarity">
    <text evidence="2 5">Belongs to the ubiquitin-activating E1 family. ULA1 subfamily.</text>
</comment>
<sequence length="534" mass="57759">MADGMDSNKYDRQLRLWGANGQRALMTSHILLITAGPTGTETLKNLVLPGVGRFTIMDAAKVQERDLGNNFFVTEEHLGRPRAEVTCELLLELNPDVNGDFRVADVASVIEEEPQYFSTFNLVIATQLAAGPLAKLAEICWDSHTPLLVCRSYGLICYVRTQLRDHCIVESKPESDQSELRIAAPWPELEAHCSAVDLAKLDSKEHSHTPYVVLMFQAIAAWKAQHGGQLPASFEEKRKFQQTIKDMARDFDNEINFQEASEHYYKAYTLPCVPEEIQALLAEAQAHDLTPQSSSFRVLLRALADFVAQEGGGLLPLPGDIPDMTSDTDSFVALQALYKAKAARDAAALATHAARHLAALGRPASTIAPDDVALFAKNAHCLLSVTTSALKQELAADASSSAAEGVAEAMEDPAELPAQTPICWYLALRAADRFQAKRGRWPGETAATIALDNQAVWAELQALVKELGVGKGPLGLAHAREVVRAGASEVHCVASVVGGIASQEAVKVVTRQYAPLDNTAVYNGVAGVLGVYKL</sequence>
<dbReference type="InterPro" id="IPR035985">
    <property type="entry name" value="Ubiquitin-activating_enz"/>
</dbReference>
<organism evidence="7 8">
    <name type="scientific">Tribonema minus</name>
    <dbReference type="NCBI Taxonomy" id="303371"/>
    <lineage>
        <taxon>Eukaryota</taxon>
        <taxon>Sar</taxon>
        <taxon>Stramenopiles</taxon>
        <taxon>Ochrophyta</taxon>
        <taxon>PX clade</taxon>
        <taxon>Xanthophyceae</taxon>
        <taxon>Tribonematales</taxon>
        <taxon>Tribonemataceae</taxon>
        <taxon>Tribonema</taxon>
    </lineage>
</organism>
<dbReference type="PANTHER" id="PTHR10953:SF29">
    <property type="entry name" value="NEDD8-ACTIVATING ENZYME E1 REGULATORY SUBUNIT"/>
    <property type="match status" value="1"/>
</dbReference>
<dbReference type="PANTHER" id="PTHR10953">
    <property type="entry name" value="UBIQUITIN-ACTIVATING ENZYME E1"/>
    <property type="match status" value="1"/>
</dbReference>
<dbReference type="GO" id="GO:0045116">
    <property type="term" value="P:protein neddylation"/>
    <property type="evidence" value="ECO:0007669"/>
    <property type="project" value="UniProtKB-UniRule"/>
</dbReference>
<dbReference type="SUPFAM" id="SSF69572">
    <property type="entry name" value="Activating enzymes of the ubiquitin-like proteins"/>
    <property type="match status" value="1"/>
</dbReference>
<evidence type="ECO:0000256" key="4">
    <source>
        <dbReference type="ARBA" id="ARBA00022786"/>
    </source>
</evidence>
<dbReference type="InterPro" id="IPR030667">
    <property type="entry name" value="APP-BP1"/>
</dbReference>
<keyword evidence="4 5" id="KW-0833">Ubl conjugation pathway</keyword>